<dbReference type="Gene3D" id="3.10.180.10">
    <property type="entry name" value="2,3-Dihydroxybiphenyl 1,2-Dioxygenase, domain 1"/>
    <property type="match status" value="1"/>
</dbReference>
<dbReference type="InterPro" id="IPR029068">
    <property type="entry name" value="Glyas_Bleomycin-R_OHBP_Dase"/>
</dbReference>
<dbReference type="RefSeq" id="WP_209268123.1">
    <property type="nucleotide sequence ID" value="NZ_JAFFZN010000034.1"/>
</dbReference>
<name>A0ABS3X1U4_9ACTN</name>
<dbReference type="Proteomes" id="UP001518976">
    <property type="component" value="Unassembled WGS sequence"/>
</dbReference>
<evidence type="ECO:0000259" key="1">
    <source>
        <dbReference type="PROSITE" id="PS51819"/>
    </source>
</evidence>
<evidence type="ECO:0000313" key="2">
    <source>
        <dbReference type="EMBL" id="MBO8189356.1"/>
    </source>
</evidence>
<dbReference type="EMBL" id="JAFFZN010000034">
    <property type="protein sequence ID" value="MBO8189356.1"/>
    <property type="molecule type" value="Genomic_DNA"/>
</dbReference>
<proteinExistence type="predicted"/>
<evidence type="ECO:0000313" key="3">
    <source>
        <dbReference type="Proteomes" id="UP001518976"/>
    </source>
</evidence>
<protein>
    <submittedName>
        <fullName evidence="2">VOC family protein</fullName>
    </submittedName>
</protein>
<accession>A0ABS3X1U4</accession>
<dbReference type="PROSITE" id="PS51819">
    <property type="entry name" value="VOC"/>
    <property type="match status" value="1"/>
</dbReference>
<dbReference type="InterPro" id="IPR037523">
    <property type="entry name" value="VOC_core"/>
</dbReference>
<feature type="domain" description="VOC" evidence="1">
    <location>
        <begin position="8"/>
        <end position="128"/>
    </location>
</feature>
<sequence>MTEATGPRVGGIVLGSTDPERLWEWYRTAFAPRAAAAAGPEDGEGPAHVLELSGTYVIFESRDDVGRKSVEPGRILINFEVTDIHGMARRLTERLNPHWVRPVEAVDEDVLLGTVEDPDGNYVQLFEVTGKSADQTAADSSAA</sequence>
<reference evidence="2 3" key="1">
    <citation type="submission" date="2021-02" db="EMBL/GenBank/DDBJ databases">
        <title>Streptomyces spirodelae sp. nov., isolated from duckweed.</title>
        <authorList>
            <person name="Saimee Y."/>
            <person name="Duangmal K."/>
        </authorList>
    </citation>
    <scope>NUCLEOTIDE SEQUENCE [LARGE SCALE GENOMIC DNA]</scope>
    <source>
        <strain evidence="2 3">DW4-2</strain>
    </source>
</reference>
<organism evidence="2 3">
    <name type="scientific">Streptomyces spirodelae</name>
    <dbReference type="NCBI Taxonomy" id="2812904"/>
    <lineage>
        <taxon>Bacteria</taxon>
        <taxon>Bacillati</taxon>
        <taxon>Actinomycetota</taxon>
        <taxon>Actinomycetes</taxon>
        <taxon>Kitasatosporales</taxon>
        <taxon>Streptomycetaceae</taxon>
        <taxon>Streptomyces</taxon>
    </lineage>
</organism>
<keyword evidence="3" id="KW-1185">Reference proteome</keyword>
<comment type="caution">
    <text evidence="2">The sequence shown here is derived from an EMBL/GenBank/DDBJ whole genome shotgun (WGS) entry which is preliminary data.</text>
</comment>
<dbReference type="SUPFAM" id="SSF54593">
    <property type="entry name" value="Glyoxalase/Bleomycin resistance protein/Dihydroxybiphenyl dioxygenase"/>
    <property type="match status" value="1"/>
</dbReference>
<gene>
    <name evidence="2" type="ORF">JW592_28480</name>
</gene>